<dbReference type="EMBL" id="KE747818">
    <property type="protein sequence ID" value="RMZ69418.1"/>
    <property type="molecule type" value="Genomic_DNA"/>
</dbReference>
<evidence type="ECO:0000313" key="1">
    <source>
        <dbReference type="EMBL" id="RMZ69418.1"/>
    </source>
</evidence>
<dbReference type="Proteomes" id="UP000265663">
    <property type="component" value="Unassembled WGS sequence"/>
</dbReference>
<evidence type="ECO:0000313" key="2">
    <source>
        <dbReference type="Proteomes" id="UP000265663"/>
    </source>
</evidence>
<organism evidence="1 2">
    <name type="scientific">Pyrenophora seminiperda CCB06</name>
    <dbReference type="NCBI Taxonomy" id="1302712"/>
    <lineage>
        <taxon>Eukaryota</taxon>
        <taxon>Fungi</taxon>
        <taxon>Dikarya</taxon>
        <taxon>Ascomycota</taxon>
        <taxon>Pezizomycotina</taxon>
        <taxon>Dothideomycetes</taxon>
        <taxon>Pleosporomycetidae</taxon>
        <taxon>Pleosporales</taxon>
        <taxon>Pleosporineae</taxon>
        <taxon>Pleosporaceae</taxon>
        <taxon>Pyrenophora</taxon>
    </lineage>
</organism>
<reference evidence="1 2" key="1">
    <citation type="journal article" date="2014" name="PLoS ONE">
        <title>De novo Genome Assembly of the Fungal Plant Pathogen Pyrenophora semeniperda.</title>
        <authorList>
            <person name="Soliai M.M."/>
            <person name="Meyer S.E."/>
            <person name="Udall J.A."/>
            <person name="Elzinga D.E."/>
            <person name="Hermansen R.A."/>
            <person name="Bodily P.M."/>
            <person name="Hart A.A."/>
            <person name="Coleman C.E."/>
        </authorList>
    </citation>
    <scope>NUCLEOTIDE SEQUENCE [LARGE SCALE GENOMIC DNA]</scope>
    <source>
        <strain evidence="1 2">CCB06</strain>
        <tissue evidence="1">Mycelium</tissue>
    </source>
</reference>
<dbReference type="AlphaFoldDB" id="A0A3M7M4M9"/>
<gene>
    <name evidence="1" type="ORF">GMOD_00006223</name>
</gene>
<protein>
    <submittedName>
        <fullName evidence="1">Uncharacterized protein</fullName>
    </submittedName>
</protein>
<sequence>MSAGKSPIRHVHLPSVLLSALGRYAYLLLNVVSPGG</sequence>
<name>A0A3M7M4M9_9PLEO</name>
<proteinExistence type="predicted"/>
<accession>A0A3M7M4M9</accession>
<keyword evidence="2" id="KW-1185">Reference proteome</keyword>